<dbReference type="EMBL" id="FOJX01000001">
    <property type="protein sequence ID" value="SFA77923.1"/>
    <property type="molecule type" value="Genomic_DNA"/>
</dbReference>
<sequence>MLKEETKRKLRLMGVGEYIQAIELQDGDTAIYSLPFQEGFQLLTDSVYQQIGTGTESDVYSKVEGCHKTPFVGAHSM</sequence>
<accession>A0A1I0VPM5</accession>
<evidence type="ECO:0000313" key="2">
    <source>
        <dbReference type="Proteomes" id="UP000183843"/>
    </source>
</evidence>
<organism evidence="1 2">
    <name type="scientific">Selenomonas ruminantium</name>
    <dbReference type="NCBI Taxonomy" id="971"/>
    <lineage>
        <taxon>Bacteria</taxon>
        <taxon>Bacillati</taxon>
        <taxon>Bacillota</taxon>
        <taxon>Negativicutes</taxon>
        <taxon>Selenomonadales</taxon>
        <taxon>Selenomonadaceae</taxon>
        <taxon>Selenomonas</taxon>
    </lineage>
</organism>
<reference evidence="1 2" key="1">
    <citation type="submission" date="2016-10" db="EMBL/GenBank/DDBJ databases">
        <authorList>
            <person name="de Groot N.N."/>
        </authorList>
    </citation>
    <scope>NUCLEOTIDE SEQUENCE [LARGE SCALE GENOMIC DNA]</scope>
    <source>
        <strain evidence="1 2">L14</strain>
    </source>
</reference>
<proteinExistence type="predicted"/>
<dbReference type="RefSeq" id="WP_074812991.1">
    <property type="nucleotide sequence ID" value="NZ_FOJX01000001.1"/>
</dbReference>
<protein>
    <submittedName>
        <fullName evidence="1">Uncharacterized protein</fullName>
    </submittedName>
</protein>
<gene>
    <name evidence="1" type="ORF">SAMN05216587_101792</name>
</gene>
<evidence type="ECO:0000313" key="1">
    <source>
        <dbReference type="EMBL" id="SFA77923.1"/>
    </source>
</evidence>
<dbReference type="AlphaFoldDB" id="A0A1I0VPM5"/>
<dbReference type="Proteomes" id="UP000183843">
    <property type="component" value="Unassembled WGS sequence"/>
</dbReference>
<name>A0A1I0VPM5_SELRU</name>